<dbReference type="GO" id="GO:0005886">
    <property type="term" value="C:plasma membrane"/>
    <property type="evidence" value="ECO:0007669"/>
    <property type="project" value="UniProtKB-SubCell"/>
</dbReference>
<sequence length="1184" mass="134471">MEKDNLNSAAKAYSDTYSITSDNKSTSLPINGDNLSFTENAMNGEKNCMLNDIYKERDVKENAFGNIQDINNNTYKTPLKKNNSIKSKFRSSNKYSYNYNKTTKIKEEPSKKSRCPSIWIIYCNIVTFYAPAFILKRIGFSQKDQRTAWREKIGLVSIILLMCGIVGFLTFGLQSVLCKSNIRIQRSLLKNKYIVVRGYAYDVSQFGHPASDLTGPDRASIIGAPLNAGKTDLTLLFQNAEASCKEILIYTSDFKSPNDNNANVFPCQIMPFEAANPPNSTVEIEACHNSKSSLEMLLNLPSIPISYSWEEVKNNPDYVIYNGAVLDLNRIDWFLPGIQIPNEILNLKSQRSSNVDTSLYINSLPQAQIGKCVSDLFTVGFIDTTSLGCITSSIMLYAALLVILGAVFTKFFMAVYFGWFMSRRLGITKSETKEQRLQRLDEIEKWTDLNNHHVKENIVSKYSVQNNTNNQYGQNKSRMKSFLPTTSRYSSFMPGDLPKFRESYNRKSSNFSNKNYRSLKGISAYNTSFHSYSTIRPPTRNNGHASVNIASEVAYYQSTKKVSSGILDLKSQSEKNKIINNLNFEPLHTFLLVTCYSEGSAGIRTTLDSLVSTDYPSDHKCLIVICDGLIKGEGEELTTPDICLSMMRDFAIPPDRIKAYSYVAVASGVKRHNMAKVYCGFYAPNQNSPDSAQNSRVPMILIVKCGIESEKGDKKPGNRGKRDSQVILMSFLQRVMFDERLSQVEYQMFNGIWSITGTPPDKFEIVLMVDADTKIYPDSLSHMVSVMANDYMVMGLCGETKIANKKDSFTSMIQVFEYYIAHHQSKAFESVFGGVTCLPGCFCMYRIKAKKGFSGYWVPILANPTVVESYAENVVDTLHKKNLLLLGEDRYLSTLMLKNFPKRKMTFVPSAVCKTIVPNEFKVLLSQRRRWINSTVHNLMELMFVRDLCGTFCFSMQFIIFMELVGTLVLPAAISFTIYLIVISFFVTPVPWIPLFLLAIILGLPAVLIGLTSRKLVYVGWMAIYLLSIVVWNFILPTYSYWHFDDFSWGETRKVQGELKEKDHDTTGEFDSKMITMKRWCEFELDQQNIILELLKNKTELVKILAMSSYENENNYNSQNGIGQVSALVDSLIDEGKVDLLNHILEIEKRGYTPPFNLTIISNQYLEREMRYQKEGKYNDGYNE</sequence>
<comment type="subcellular location">
    <subcellularLocation>
        <location evidence="1">Cell membrane</location>
        <topology evidence="1">Multi-pass membrane protein</topology>
    </subcellularLocation>
</comment>
<evidence type="ECO:0000256" key="5">
    <source>
        <dbReference type="ARBA" id="ARBA00022679"/>
    </source>
</evidence>
<dbReference type="Pfam" id="PF22997">
    <property type="entry name" value="CHS4"/>
    <property type="match status" value="1"/>
</dbReference>
<evidence type="ECO:0000313" key="13">
    <source>
        <dbReference type="Proteomes" id="UP000245383"/>
    </source>
</evidence>
<dbReference type="CDD" id="cd04190">
    <property type="entry name" value="Chitin_synth_C"/>
    <property type="match status" value="1"/>
</dbReference>
<keyword evidence="8 10" id="KW-0472">Membrane</keyword>
<dbReference type="EC" id="2.4.1.16" evidence="2"/>
<keyword evidence="3" id="KW-1003">Cell membrane</keyword>
<feature type="transmembrane region" description="Helical" evidence="10">
    <location>
        <begin position="394"/>
        <end position="419"/>
    </location>
</feature>
<keyword evidence="5" id="KW-0808">Transferase</keyword>
<feature type="transmembrane region" description="Helical" evidence="10">
    <location>
        <begin position="1018"/>
        <end position="1042"/>
    </location>
</feature>
<dbReference type="EMBL" id="MBFR01000335">
    <property type="protein sequence ID" value="PVU89161.1"/>
    <property type="molecule type" value="Genomic_DNA"/>
</dbReference>
<dbReference type="SUPFAM" id="SSF53448">
    <property type="entry name" value="Nucleotide-diphospho-sugar transferases"/>
    <property type="match status" value="1"/>
</dbReference>
<accession>A0A2T9Y9Z3</accession>
<keyword evidence="4" id="KW-0328">Glycosyltransferase</keyword>
<organism evidence="12 13">
    <name type="scientific">Smittium simulii</name>
    <dbReference type="NCBI Taxonomy" id="133385"/>
    <lineage>
        <taxon>Eukaryota</taxon>
        <taxon>Fungi</taxon>
        <taxon>Fungi incertae sedis</taxon>
        <taxon>Zoopagomycota</taxon>
        <taxon>Kickxellomycotina</taxon>
        <taxon>Harpellomycetes</taxon>
        <taxon>Harpellales</taxon>
        <taxon>Legeriomycetaceae</taxon>
        <taxon>Smittium</taxon>
    </lineage>
</organism>
<dbReference type="Proteomes" id="UP000245383">
    <property type="component" value="Unassembled WGS sequence"/>
</dbReference>
<dbReference type="GO" id="GO:0006031">
    <property type="term" value="P:chitin biosynthetic process"/>
    <property type="evidence" value="ECO:0007669"/>
    <property type="project" value="TreeGrafter"/>
</dbReference>
<evidence type="ECO:0000256" key="1">
    <source>
        <dbReference type="ARBA" id="ARBA00004651"/>
    </source>
</evidence>
<feature type="transmembrane region" description="Helical" evidence="10">
    <location>
        <begin position="155"/>
        <end position="177"/>
    </location>
</feature>
<reference evidence="12 13" key="1">
    <citation type="journal article" date="2018" name="MBio">
        <title>Comparative Genomics Reveals the Core Gene Toolbox for the Fungus-Insect Symbiosis.</title>
        <authorList>
            <person name="Wang Y."/>
            <person name="Stata M."/>
            <person name="Wang W."/>
            <person name="Stajich J.E."/>
            <person name="White M.M."/>
            <person name="Moncalvo J.M."/>
        </authorList>
    </citation>
    <scope>NUCLEOTIDE SEQUENCE [LARGE SCALE GENOMIC DNA]</scope>
    <source>
        <strain evidence="12 13">SWE-8-4</strain>
    </source>
</reference>
<dbReference type="GO" id="GO:0004100">
    <property type="term" value="F:chitin synthase activity"/>
    <property type="evidence" value="ECO:0007669"/>
    <property type="project" value="UniProtKB-EC"/>
</dbReference>
<feature type="transmembrane region" description="Helical" evidence="10">
    <location>
        <begin position="992"/>
        <end position="1011"/>
    </location>
</feature>
<feature type="transmembrane region" description="Helical" evidence="10">
    <location>
        <begin position="117"/>
        <end position="135"/>
    </location>
</feature>
<dbReference type="PANTHER" id="PTHR22914:SF16">
    <property type="entry name" value="CHITIN SYNTHASE 3"/>
    <property type="match status" value="1"/>
</dbReference>
<keyword evidence="7 10" id="KW-1133">Transmembrane helix</keyword>
<protein>
    <recommendedName>
        <fullName evidence="2">chitin synthase</fullName>
        <ecNumber evidence="2">2.4.1.16</ecNumber>
    </recommendedName>
</protein>
<dbReference type="Pfam" id="PF03142">
    <property type="entry name" value="Chitin_synth_2"/>
    <property type="match status" value="1"/>
</dbReference>
<dbReference type="InterPro" id="IPR054295">
    <property type="entry name" value="CHS4-like_dom"/>
</dbReference>
<evidence type="ECO:0000256" key="7">
    <source>
        <dbReference type="ARBA" id="ARBA00022989"/>
    </source>
</evidence>
<dbReference type="STRING" id="133385.A0A2T9Y9Z3"/>
<evidence type="ECO:0000256" key="9">
    <source>
        <dbReference type="ARBA" id="ARBA00023180"/>
    </source>
</evidence>
<evidence type="ECO:0000259" key="11">
    <source>
        <dbReference type="Pfam" id="PF22997"/>
    </source>
</evidence>
<dbReference type="AlphaFoldDB" id="A0A2T9Y9Z3"/>
<dbReference type="InterPro" id="IPR004835">
    <property type="entry name" value="Chitin_synth"/>
</dbReference>
<feature type="domain" description="Chitin synthase 4-like" evidence="11">
    <location>
        <begin position="306"/>
        <end position="381"/>
    </location>
</feature>
<evidence type="ECO:0000256" key="10">
    <source>
        <dbReference type="SAM" id="Phobius"/>
    </source>
</evidence>
<evidence type="ECO:0000256" key="6">
    <source>
        <dbReference type="ARBA" id="ARBA00022692"/>
    </source>
</evidence>
<proteinExistence type="predicted"/>
<dbReference type="InterPro" id="IPR029044">
    <property type="entry name" value="Nucleotide-diphossugar_trans"/>
</dbReference>
<feature type="transmembrane region" description="Helical" evidence="10">
    <location>
        <begin position="964"/>
        <end position="986"/>
    </location>
</feature>
<evidence type="ECO:0000256" key="2">
    <source>
        <dbReference type="ARBA" id="ARBA00012543"/>
    </source>
</evidence>
<dbReference type="OrthoDB" id="370884at2759"/>
<dbReference type="GO" id="GO:0030428">
    <property type="term" value="C:cell septum"/>
    <property type="evidence" value="ECO:0007669"/>
    <property type="project" value="TreeGrafter"/>
</dbReference>
<evidence type="ECO:0000313" key="12">
    <source>
        <dbReference type="EMBL" id="PVU89161.1"/>
    </source>
</evidence>
<keyword evidence="6 10" id="KW-0812">Transmembrane</keyword>
<evidence type="ECO:0000256" key="8">
    <source>
        <dbReference type="ARBA" id="ARBA00023136"/>
    </source>
</evidence>
<evidence type="ECO:0000256" key="4">
    <source>
        <dbReference type="ARBA" id="ARBA00022676"/>
    </source>
</evidence>
<keyword evidence="9" id="KW-0325">Glycoprotein</keyword>
<gene>
    <name evidence="12" type="ORF">BB561_005510</name>
</gene>
<name>A0A2T9Y9Z3_9FUNG</name>
<dbReference type="PANTHER" id="PTHR22914">
    <property type="entry name" value="CHITIN SYNTHASE"/>
    <property type="match status" value="1"/>
</dbReference>
<keyword evidence="13" id="KW-1185">Reference proteome</keyword>
<comment type="caution">
    <text evidence="12">The sequence shown here is derived from an EMBL/GenBank/DDBJ whole genome shotgun (WGS) entry which is preliminary data.</text>
</comment>
<evidence type="ECO:0000256" key="3">
    <source>
        <dbReference type="ARBA" id="ARBA00022475"/>
    </source>
</evidence>